<evidence type="ECO:0000313" key="8">
    <source>
        <dbReference type="Proteomes" id="UP000012338"/>
    </source>
</evidence>
<sequence length="391" mass="42076">MALVSLLSIAPFLTVAYTREITFPPVSGYASQQVIPQELFESDVTQAKFAGLTTYAHLPYVHCLAPEGDDVEPFDIAILGAPFDTAVTARPGARFGPSGIRAGSRRIGPLWSVYTGENVFFDWAKIVDCGDAPLTFLVMLPVYNTKHKIDSEIKQDNTVALKQLDKSHEIVSSRKTNSSEHGRTPKIITLGGDHTTTLPALRSAHHHWGQVSVIHFDSHLDTWDPKVLGGGISHYAGVNHGTFLHIAHEEGLIRNTSIHAGIRGAILRPKGDVRNDIRCGFEMIKARDIDRIGVLGIIDKLKARVGGSKVYISVDIDVLDPAFAPATGTAEVGGWSTRELLSILDGLEGLDVIGADVVEVAPVYDNAGETTILAAAEVVQSLIGLMVKAPA</sequence>
<dbReference type="InterPro" id="IPR020855">
    <property type="entry name" value="Ureohydrolase_Mn_BS"/>
</dbReference>
<comment type="similarity">
    <text evidence="4 5">Belongs to the arginase family.</text>
</comment>
<dbReference type="GO" id="GO:0033389">
    <property type="term" value="P:putrescine biosynthetic process from arginine, via agmatine"/>
    <property type="evidence" value="ECO:0007669"/>
    <property type="project" value="TreeGrafter"/>
</dbReference>
<feature type="binding site" evidence="3">
    <location>
        <position position="194"/>
    </location>
    <ligand>
        <name>Mn(2+)</name>
        <dbReference type="ChEBI" id="CHEBI:29035"/>
        <label>1</label>
    </ligand>
</feature>
<evidence type="ECO:0000256" key="2">
    <source>
        <dbReference type="ARBA" id="ARBA00022801"/>
    </source>
</evidence>
<dbReference type="GeneID" id="25841136"/>
<dbReference type="EMBL" id="KB733444">
    <property type="protein sequence ID" value="ENI10666.1"/>
    <property type="molecule type" value="Genomic_DNA"/>
</dbReference>
<evidence type="ECO:0000256" key="3">
    <source>
        <dbReference type="PIRSR" id="PIRSR036979-1"/>
    </source>
</evidence>
<evidence type="ECO:0000313" key="7">
    <source>
        <dbReference type="EMBL" id="ENI10666.1"/>
    </source>
</evidence>
<dbReference type="GO" id="GO:0046872">
    <property type="term" value="F:metal ion binding"/>
    <property type="evidence" value="ECO:0007669"/>
    <property type="project" value="UniProtKB-KW"/>
</dbReference>
<keyword evidence="1 3" id="KW-0479">Metal-binding</keyword>
<feature type="signal peptide" evidence="6">
    <location>
        <begin position="1"/>
        <end position="18"/>
    </location>
</feature>
<protein>
    <recommendedName>
        <fullName evidence="9">Agmatinase</fullName>
    </recommendedName>
</protein>
<proteinExistence type="inferred from homology"/>
<keyword evidence="8" id="KW-1185">Reference proteome</keyword>
<keyword evidence="2 5" id="KW-0378">Hydrolase</keyword>
<dbReference type="InterPro" id="IPR023696">
    <property type="entry name" value="Ureohydrolase_dom_sf"/>
</dbReference>
<feature type="binding site" evidence="3">
    <location>
        <position position="317"/>
    </location>
    <ligand>
        <name>Mn(2+)</name>
        <dbReference type="ChEBI" id="CHEBI:29035"/>
        <label>1</label>
    </ligand>
</feature>
<feature type="chain" id="PRO_5004125087" description="Agmatinase" evidence="6">
    <location>
        <begin position="19"/>
        <end position="391"/>
    </location>
</feature>
<gene>
    <name evidence="7" type="ORF">COCC4DRAFT_18706</name>
</gene>
<feature type="binding site" evidence="3">
    <location>
        <position position="221"/>
    </location>
    <ligand>
        <name>Mn(2+)</name>
        <dbReference type="ChEBI" id="CHEBI:29035"/>
        <label>1</label>
    </ligand>
</feature>
<dbReference type="PROSITE" id="PS01053">
    <property type="entry name" value="ARGINASE_1"/>
    <property type="match status" value="1"/>
</dbReference>
<dbReference type="PIRSF" id="PIRSF036979">
    <property type="entry name" value="Arginase"/>
    <property type="match status" value="1"/>
</dbReference>
<evidence type="ECO:0000256" key="1">
    <source>
        <dbReference type="ARBA" id="ARBA00022723"/>
    </source>
</evidence>
<dbReference type="PANTHER" id="PTHR11358">
    <property type="entry name" value="ARGINASE/AGMATINASE"/>
    <property type="match status" value="1"/>
</dbReference>
<dbReference type="InterPro" id="IPR006035">
    <property type="entry name" value="Ureohydrolase"/>
</dbReference>
<dbReference type="Gene3D" id="3.40.800.10">
    <property type="entry name" value="Ureohydrolase domain"/>
    <property type="match status" value="1"/>
</dbReference>
<dbReference type="HOGENOM" id="CLU_039478_1_0_1"/>
<comment type="cofactor">
    <cofactor evidence="3">
        <name>Mn(2+)</name>
        <dbReference type="ChEBI" id="CHEBI:29035"/>
    </cofactor>
    <text evidence="3">Binds 2 manganese ions per subunit.</text>
</comment>
<feature type="binding site" evidence="3">
    <location>
        <position position="219"/>
    </location>
    <ligand>
        <name>Mn(2+)</name>
        <dbReference type="ChEBI" id="CHEBI:29035"/>
        <label>1</label>
    </ligand>
</feature>
<dbReference type="PANTHER" id="PTHR11358:SF28">
    <property type="entry name" value="HYPOTHETICAL ARGINASE FAMILY PROTEIN (EUROFUNG)"/>
    <property type="match status" value="1"/>
</dbReference>
<dbReference type="SUPFAM" id="SSF52768">
    <property type="entry name" value="Arginase/deacetylase"/>
    <property type="match status" value="1"/>
</dbReference>
<evidence type="ECO:0000256" key="4">
    <source>
        <dbReference type="PROSITE-ProRule" id="PRU00742"/>
    </source>
</evidence>
<keyword evidence="6" id="KW-0732">Signal</keyword>
<evidence type="ECO:0008006" key="9">
    <source>
        <dbReference type="Google" id="ProtNLM"/>
    </source>
</evidence>
<feature type="binding site" evidence="3">
    <location>
        <position position="217"/>
    </location>
    <ligand>
        <name>Mn(2+)</name>
        <dbReference type="ChEBI" id="CHEBI:29035"/>
        <label>1</label>
    </ligand>
</feature>
<reference evidence="7 8" key="1">
    <citation type="journal article" date="2012" name="PLoS Pathog.">
        <title>Diverse lifestyles and strategies of plant pathogenesis encoded in the genomes of eighteen Dothideomycetes fungi.</title>
        <authorList>
            <person name="Ohm R.A."/>
            <person name="Feau N."/>
            <person name="Henrissat B."/>
            <person name="Schoch C.L."/>
            <person name="Horwitz B.A."/>
            <person name="Barry K.W."/>
            <person name="Condon B.J."/>
            <person name="Copeland A.C."/>
            <person name="Dhillon B."/>
            <person name="Glaser F."/>
            <person name="Hesse C.N."/>
            <person name="Kosti I."/>
            <person name="LaButti K."/>
            <person name="Lindquist E.A."/>
            <person name="Lucas S."/>
            <person name="Salamov A.A."/>
            <person name="Bradshaw R.E."/>
            <person name="Ciuffetti L."/>
            <person name="Hamelin R.C."/>
            <person name="Kema G.H.J."/>
            <person name="Lawrence C."/>
            <person name="Scott J.A."/>
            <person name="Spatafora J.W."/>
            <person name="Turgeon B.G."/>
            <person name="de Wit P.J.G.M."/>
            <person name="Zhong S."/>
            <person name="Goodwin S.B."/>
            <person name="Grigoriev I.V."/>
        </authorList>
    </citation>
    <scope>NUCLEOTIDE SEQUENCE [LARGE SCALE GENOMIC DNA]</scope>
    <source>
        <strain evidence="8">C4 / ATCC 48331 / race T</strain>
    </source>
</reference>
<dbReference type="CDD" id="cd11592">
    <property type="entry name" value="Agmatinase_PAH"/>
    <property type="match status" value="1"/>
</dbReference>
<dbReference type="Pfam" id="PF00491">
    <property type="entry name" value="Arginase"/>
    <property type="match status" value="1"/>
</dbReference>
<dbReference type="RefSeq" id="XP_014084575.1">
    <property type="nucleotide sequence ID" value="XM_014229100.1"/>
</dbReference>
<dbReference type="GO" id="GO:0008783">
    <property type="term" value="F:agmatinase activity"/>
    <property type="evidence" value="ECO:0007669"/>
    <property type="project" value="TreeGrafter"/>
</dbReference>
<name>N4XWA6_COCH4</name>
<dbReference type="Proteomes" id="UP000012338">
    <property type="component" value="Unassembled WGS sequence"/>
</dbReference>
<dbReference type="PROSITE" id="PS51409">
    <property type="entry name" value="ARGINASE_2"/>
    <property type="match status" value="1"/>
</dbReference>
<evidence type="ECO:0000256" key="6">
    <source>
        <dbReference type="SAM" id="SignalP"/>
    </source>
</evidence>
<feature type="binding site" evidence="3">
    <location>
        <position position="315"/>
    </location>
    <ligand>
        <name>Mn(2+)</name>
        <dbReference type="ChEBI" id="CHEBI:29035"/>
        <label>1</label>
    </ligand>
</feature>
<reference evidence="8" key="2">
    <citation type="journal article" date="2013" name="PLoS Genet.">
        <title>Comparative genome structure, secondary metabolite, and effector coding capacity across Cochliobolus pathogens.</title>
        <authorList>
            <person name="Condon B.J."/>
            <person name="Leng Y."/>
            <person name="Wu D."/>
            <person name="Bushley K.E."/>
            <person name="Ohm R.A."/>
            <person name="Otillar R."/>
            <person name="Martin J."/>
            <person name="Schackwitz W."/>
            <person name="Grimwood J."/>
            <person name="MohdZainudin N."/>
            <person name="Xue C."/>
            <person name="Wang R."/>
            <person name="Manning V.A."/>
            <person name="Dhillon B."/>
            <person name="Tu Z.J."/>
            <person name="Steffenson B.J."/>
            <person name="Salamov A."/>
            <person name="Sun H."/>
            <person name="Lowry S."/>
            <person name="LaButti K."/>
            <person name="Han J."/>
            <person name="Copeland A."/>
            <person name="Lindquist E."/>
            <person name="Barry K."/>
            <person name="Schmutz J."/>
            <person name="Baker S.E."/>
            <person name="Ciuffetti L.M."/>
            <person name="Grigoriev I.V."/>
            <person name="Zhong S."/>
            <person name="Turgeon B.G."/>
        </authorList>
    </citation>
    <scope>NUCLEOTIDE SEQUENCE [LARGE SCALE GENOMIC DNA]</scope>
    <source>
        <strain evidence="8">C4 / ATCC 48331 / race T</strain>
    </source>
</reference>
<organism evidence="7 8">
    <name type="scientific">Cochliobolus heterostrophus (strain C4 / ATCC 48331 / race T)</name>
    <name type="common">Southern corn leaf blight fungus</name>
    <name type="synonym">Bipolaris maydis</name>
    <dbReference type="NCBI Taxonomy" id="665024"/>
    <lineage>
        <taxon>Eukaryota</taxon>
        <taxon>Fungi</taxon>
        <taxon>Dikarya</taxon>
        <taxon>Ascomycota</taxon>
        <taxon>Pezizomycotina</taxon>
        <taxon>Dothideomycetes</taxon>
        <taxon>Pleosporomycetidae</taxon>
        <taxon>Pleosporales</taxon>
        <taxon>Pleosporineae</taxon>
        <taxon>Pleosporaceae</taxon>
        <taxon>Bipolaris</taxon>
    </lineage>
</organism>
<dbReference type="OrthoDB" id="288726at2759"/>
<evidence type="ECO:0000256" key="5">
    <source>
        <dbReference type="RuleBase" id="RU003684"/>
    </source>
</evidence>
<dbReference type="AlphaFoldDB" id="N4XWA6"/>
<dbReference type="PRINTS" id="PR00116">
    <property type="entry name" value="ARGINASE"/>
</dbReference>
<keyword evidence="3" id="KW-0464">Manganese</keyword>
<accession>N4XWA6</accession>